<dbReference type="Proteomes" id="UP001497744">
    <property type="component" value="Unassembled WGS sequence"/>
</dbReference>
<sequence>MNRKVMGGPTNPSTPSGAADQHKAPLLKGIEYLTSNEKLQHQIEFICGMQKQYMDLVLTLIPIMRKYNNYVDTDPSILGDKSAAQDIQGRSETIDETIRNYRSILELFHKYRELSAVLSRDGVTQEEATAARTAMDELEKQFRIYEGYLNYKSIYDTLKSCTAWIADATDFIAWFKHEGDWEPMEEHHYASESSAESSITNDDDTERREPEDDTCYLSSDDRETAVGSGEARDAAPVPGAQQTISGSPSGSFGDVDIQARIIHEFLNKMNYYNAMYLANNDVNRIRGLAGKLLTEETLTKVQSNTDPEFEKLKEAYEVASEAYNELRDELPTFQLVWDTYREYDFARRELTRKELTEVEKAALTARMSGLEQRLRGHDGFLDYGQLCTFIARCGRALPLMQHLNEMVEELSSEEANVTGGEAVSPTLPEAATASSDNGRVAGKGDEDASEIKEPSAAPTAELHKNGHVIEMASTGGGILRVAPVTTANNPASTDGAVSPTPPEAATAPSDNGRVAGKGDEQYTDTKVRITSRKAPFTTLKSAQLTFSTGALRILAAVFIIAAV</sequence>
<keyword evidence="3" id="KW-1185">Reference proteome</keyword>
<proteinExistence type="predicted"/>
<feature type="compositionally biased region" description="Basic and acidic residues" evidence="1">
    <location>
        <begin position="442"/>
        <end position="453"/>
    </location>
</feature>
<feature type="region of interest" description="Disordered" evidence="1">
    <location>
        <begin position="413"/>
        <end position="460"/>
    </location>
</feature>
<dbReference type="EMBL" id="BPLF01000001">
    <property type="protein sequence ID" value="GIX61652.1"/>
    <property type="molecule type" value="Genomic_DNA"/>
</dbReference>
<name>A0AAV4LPH0_BABCB</name>
<organism evidence="2 3">
    <name type="scientific">Babesia caballi</name>
    <dbReference type="NCBI Taxonomy" id="5871"/>
    <lineage>
        <taxon>Eukaryota</taxon>
        <taxon>Sar</taxon>
        <taxon>Alveolata</taxon>
        <taxon>Apicomplexa</taxon>
        <taxon>Aconoidasida</taxon>
        <taxon>Piroplasmida</taxon>
        <taxon>Babesiidae</taxon>
        <taxon>Babesia</taxon>
    </lineage>
</organism>
<evidence type="ECO:0000256" key="1">
    <source>
        <dbReference type="SAM" id="MobiDB-lite"/>
    </source>
</evidence>
<protein>
    <submittedName>
        <fullName evidence="2">IclR family transcriptional regulator</fullName>
    </submittedName>
</protein>
<evidence type="ECO:0000313" key="2">
    <source>
        <dbReference type="EMBL" id="GIX61652.1"/>
    </source>
</evidence>
<dbReference type="AlphaFoldDB" id="A0AAV4LPH0"/>
<accession>A0AAV4LPH0</accession>
<dbReference type="RefSeq" id="XP_067713723.1">
    <property type="nucleotide sequence ID" value="XM_067857622.1"/>
</dbReference>
<feature type="region of interest" description="Disordered" evidence="1">
    <location>
        <begin position="487"/>
        <end position="518"/>
    </location>
</feature>
<feature type="region of interest" description="Disordered" evidence="1">
    <location>
        <begin position="1"/>
        <end position="21"/>
    </location>
</feature>
<gene>
    <name evidence="2" type="ORF">BcabD6B2_10870</name>
</gene>
<feature type="compositionally biased region" description="Polar residues" evidence="1">
    <location>
        <begin position="240"/>
        <end position="250"/>
    </location>
</feature>
<dbReference type="GeneID" id="94193135"/>
<feature type="region of interest" description="Disordered" evidence="1">
    <location>
        <begin position="185"/>
        <end position="251"/>
    </location>
</feature>
<evidence type="ECO:0000313" key="3">
    <source>
        <dbReference type="Proteomes" id="UP001497744"/>
    </source>
</evidence>
<comment type="caution">
    <text evidence="2">The sequence shown here is derived from an EMBL/GenBank/DDBJ whole genome shotgun (WGS) entry which is preliminary data.</text>
</comment>
<reference evidence="2 3" key="1">
    <citation type="submission" date="2021-06" db="EMBL/GenBank/DDBJ databases">
        <title>Genome sequence of Babesia caballi.</title>
        <authorList>
            <person name="Yamagishi J."/>
            <person name="Kidaka T."/>
            <person name="Ochi A."/>
        </authorList>
    </citation>
    <scope>NUCLEOTIDE SEQUENCE [LARGE SCALE GENOMIC DNA]</scope>
    <source>
        <strain evidence="2">USDA-D6B2</strain>
    </source>
</reference>